<feature type="transmembrane region" description="Helical" evidence="1">
    <location>
        <begin position="214"/>
        <end position="236"/>
    </location>
</feature>
<keyword evidence="4" id="KW-1185">Reference proteome</keyword>
<dbReference type="EnsemblPlants" id="KQJ86170">
    <property type="protein sequence ID" value="KQJ86170"/>
    <property type="gene ID" value="BRADI_4g03730v3"/>
</dbReference>
<dbReference type="EMBL" id="CM000883">
    <property type="protein sequence ID" value="KQJ86170.1"/>
    <property type="molecule type" value="Genomic_DNA"/>
</dbReference>
<dbReference type="AlphaFoldDB" id="I1IH72"/>
<dbReference type="PANTHER" id="PTHR33133">
    <property type="entry name" value="OS08G0107100 PROTEIN-RELATED"/>
    <property type="match status" value="1"/>
</dbReference>
<reference evidence="3" key="3">
    <citation type="submission" date="2018-08" db="UniProtKB">
        <authorList>
            <consortium name="EnsemblPlants"/>
        </authorList>
    </citation>
    <scope>IDENTIFICATION</scope>
    <source>
        <strain evidence="3">cv. Bd21</strain>
    </source>
</reference>
<dbReference type="KEGG" id="bdi:100833751"/>
<dbReference type="STRING" id="15368.I1IH72"/>
<dbReference type="GO" id="GO:0016020">
    <property type="term" value="C:membrane"/>
    <property type="evidence" value="ECO:0000318"/>
    <property type="project" value="GO_Central"/>
</dbReference>
<keyword evidence="1" id="KW-0472">Membrane</keyword>
<reference evidence="2" key="2">
    <citation type="submission" date="2017-06" db="EMBL/GenBank/DDBJ databases">
        <title>WGS assembly of Brachypodium distachyon.</title>
        <authorList>
            <consortium name="The International Brachypodium Initiative"/>
            <person name="Lucas S."/>
            <person name="Harmon-Smith M."/>
            <person name="Lail K."/>
            <person name="Tice H."/>
            <person name="Grimwood J."/>
            <person name="Bruce D."/>
            <person name="Barry K."/>
            <person name="Shu S."/>
            <person name="Lindquist E."/>
            <person name="Wang M."/>
            <person name="Pitluck S."/>
            <person name="Vogel J.P."/>
            <person name="Garvin D.F."/>
            <person name="Mockler T.C."/>
            <person name="Schmutz J."/>
            <person name="Rokhsar D."/>
            <person name="Bevan M.W."/>
        </authorList>
    </citation>
    <scope>NUCLEOTIDE SEQUENCE</scope>
    <source>
        <strain evidence="2">Bd21</strain>
    </source>
</reference>
<dbReference type="Proteomes" id="UP000008810">
    <property type="component" value="Chromosome 4"/>
</dbReference>
<keyword evidence="1" id="KW-0812">Transmembrane</keyword>
<evidence type="ECO:0000256" key="1">
    <source>
        <dbReference type="SAM" id="Phobius"/>
    </source>
</evidence>
<evidence type="ECO:0000313" key="3">
    <source>
        <dbReference type="EnsemblPlants" id="KQJ86170"/>
    </source>
</evidence>
<dbReference type="OrthoDB" id="687732at2759"/>
<reference evidence="2 3" key="1">
    <citation type="journal article" date="2010" name="Nature">
        <title>Genome sequencing and analysis of the model grass Brachypodium distachyon.</title>
        <authorList>
            <consortium name="International Brachypodium Initiative"/>
        </authorList>
    </citation>
    <scope>NUCLEOTIDE SEQUENCE [LARGE SCALE GENOMIC DNA]</scope>
    <source>
        <strain evidence="2">Bd21</strain>
        <strain evidence="3">cv. Bd21</strain>
    </source>
</reference>
<gene>
    <name evidence="3" type="primary">LOC100833751</name>
    <name evidence="2" type="ORF">BRADI_4g03730v3</name>
</gene>
<accession>I1IH72</accession>
<dbReference type="RefSeq" id="XP_014758398.1">
    <property type="nucleotide sequence ID" value="XM_014902912.2"/>
</dbReference>
<feature type="transmembrane region" description="Helical" evidence="1">
    <location>
        <begin position="45"/>
        <end position="67"/>
    </location>
</feature>
<dbReference type="GeneID" id="100833751"/>
<protein>
    <submittedName>
        <fullName evidence="2 3">Uncharacterized protein</fullName>
    </submittedName>
</protein>
<proteinExistence type="predicted"/>
<evidence type="ECO:0000313" key="2">
    <source>
        <dbReference type="EMBL" id="KQJ86170.1"/>
    </source>
</evidence>
<sequence>MVRRAGLLLMGGGAANNKGRGRPTTSARKVMRSAVAAFLDGYHCFSPVAAALALPFSAAVLATHAAALSMSSSSSSPASVVHAAVASAFRLAGLAATDSGSPLLSLLAAKLSQTLFVSAATLPFALTFLLLARACAAAILLRRPRERRRRTLPPTPLLPAVARAYGALLPTQLATLLLTVAAHAAALSLLSAAVSFAGLFGNSAASAAVTAAGAIAYCVLVAMATVVCSLALAVAAMEAQSSTGAMVAGHAAVARACVLVRGRVRAALALALPARLAMAAAEALFQLRVVRNVATSAGGATRSWAAPGVAGEALSIAYIHALCVVLDIIVGCMFYTSCCKTTDDDNDDHKPRELEPEDKP</sequence>
<dbReference type="Gramene" id="KQJ86170">
    <property type="protein sequence ID" value="KQJ86170"/>
    <property type="gene ID" value="BRADI_4g03730v3"/>
</dbReference>
<feature type="transmembrane region" description="Helical" evidence="1">
    <location>
        <begin position="116"/>
        <end position="141"/>
    </location>
</feature>
<evidence type="ECO:0000313" key="4">
    <source>
        <dbReference type="Proteomes" id="UP000008810"/>
    </source>
</evidence>
<dbReference type="RefSeq" id="XP_024319183.1">
    <property type="nucleotide sequence ID" value="XM_024463415.1"/>
</dbReference>
<dbReference type="eggNOG" id="ENOG502QQZM">
    <property type="taxonomic scope" value="Eukaryota"/>
</dbReference>
<keyword evidence="1" id="KW-1133">Transmembrane helix</keyword>
<feature type="transmembrane region" description="Helical" evidence="1">
    <location>
        <begin position="173"/>
        <end position="194"/>
    </location>
</feature>
<name>I1IH72_BRADI</name>
<dbReference type="PANTHER" id="PTHR33133:SF3">
    <property type="entry name" value="TRANSMEMBRANE PROTEIN"/>
    <property type="match status" value="1"/>
</dbReference>
<dbReference type="HOGENOM" id="CLU_070440_0_0_1"/>
<dbReference type="OMA" id="VSCIFYK"/>
<organism evidence="3">
    <name type="scientific">Brachypodium distachyon</name>
    <name type="common">Purple false brome</name>
    <name type="synonym">Trachynia distachya</name>
    <dbReference type="NCBI Taxonomy" id="15368"/>
    <lineage>
        <taxon>Eukaryota</taxon>
        <taxon>Viridiplantae</taxon>
        <taxon>Streptophyta</taxon>
        <taxon>Embryophyta</taxon>
        <taxon>Tracheophyta</taxon>
        <taxon>Spermatophyta</taxon>
        <taxon>Magnoliopsida</taxon>
        <taxon>Liliopsida</taxon>
        <taxon>Poales</taxon>
        <taxon>Poaceae</taxon>
        <taxon>BOP clade</taxon>
        <taxon>Pooideae</taxon>
        <taxon>Stipodae</taxon>
        <taxon>Brachypodieae</taxon>
        <taxon>Brachypodium</taxon>
    </lineage>
</organism>